<evidence type="ECO:0000256" key="1">
    <source>
        <dbReference type="SAM" id="Phobius"/>
    </source>
</evidence>
<organism evidence="2 3">
    <name type="scientific">Telmatospirillum siberiense</name>
    <dbReference type="NCBI Taxonomy" id="382514"/>
    <lineage>
        <taxon>Bacteria</taxon>
        <taxon>Pseudomonadati</taxon>
        <taxon>Pseudomonadota</taxon>
        <taxon>Alphaproteobacteria</taxon>
        <taxon>Rhodospirillales</taxon>
        <taxon>Rhodospirillaceae</taxon>
        <taxon>Telmatospirillum</taxon>
    </lineage>
</organism>
<keyword evidence="3" id="KW-1185">Reference proteome</keyword>
<dbReference type="RefSeq" id="WP_101248726.1">
    <property type="nucleotide sequence ID" value="NZ_PIUM01000001.1"/>
</dbReference>
<accession>A0A2N3Q1G2</accession>
<sequence length="128" mass="13782">MALKFLDSPAAFLTALAIGIFAFGLGLTSPMWFLLSGMGPLVAMRAGTPIVDTSIAGLIVTTIIGVLAYRLRKPVESGVSKEPAPLSERAERRKHLTVHILVMLMFVVPFLTIILGMLLRQYIDADAG</sequence>
<dbReference type="AlphaFoldDB" id="A0A2N3Q1G2"/>
<keyword evidence="1" id="KW-0812">Transmembrane</keyword>
<reference evidence="3" key="1">
    <citation type="submission" date="2017-12" db="EMBL/GenBank/DDBJ databases">
        <title>Draft genome sequence of Telmatospirillum siberiense 26-4b1T, an acidotolerant peatland alphaproteobacterium potentially involved in sulfur cycling.</title>
        <authorList>
            <person name="Hausmann B."/>
            <person name="Pjevac P."/>
            <person name="Schreck K."/>
            <person name="Herbold C.W."/>
            <person name="Daims H."/>
            <person name="Wagner M."/>
            <person name="Pester M."/>
            <person name="Loy A."/>
        </authorList>
    </citation>
    <scope>NUCLEOTIDE SEQUENCE [LARGE SCALE GENOMIC DNA]</scope>
    <source>
        <strain evidence="3">26-4b1</strain>
    </source>
</reference>
<evidence type="ECO:0000313" key="2">
    <source>
        <dbReference type="EMBL" id="PKU26495.1"/>
    </source>
</evidence>
<gene>
    <name evidence="2" type="ORF">CWS72_01225</name>
</gene>
<evidence type="ECO:0000313" key="3">
    <source>
        <dbReference type="Proteomes" id="UP000233293"/>
    </source>
</evidence>
<dbReference type="EMBL" id="PIUM01000001">
    <property type="protein sequence ID" value="PKU26495.1"/>
    <property type="molecule type" value="Genomic_DNA"/>
</dbReference>
<keyword evidence="1" id="KW-0472">Membrane</keyword>
<keyword evidence="1" id="KW-1133">Transmembrane helix</keyword>
<protein>
    <submittedName>
        <fullName evidence="2">Uncharacterized protein</fullName>
    </submittedName>
</protein>
<feature type="transmembrane region" description="Helical" evidence="1">
    <location>
        <begin position="96"/>
        <end position="119"/>
    </location>
</feature>
<name>A0A2N3Q1G2_9PROT</name>
<feature type="transmembrane region" description="Helical" evidence="1">
    <location>
        <begin position="12"/>
        <end position="33"/>
    </location>
</feature>
<comment type="caution">
    <text evidence="2">The sequence shown here is derived from an EMBL/GenBank/DDBJ whole genome shotgun (WGS) entry which is preliminary data.</text>
</comment>
<dbReference type="Proteomes" id="UP000233293">
    <property type="component" value="Unassembled WGS sequence"/>
</dbReference>
<feature type="transmembrane region" description="Helical" evidence="1">
    <location>
        <begin position="53"/>
        <end position="71"/>
    </location>
</feature>
<proteinExistence type="predicted"/>